<evidence type="ECO:0000313" key="1">
    <source>
        <dbReference type="EMBL" id="KAF2474651.1"/>
    </source>
</evidence>
<sequence>MTKPLPHLSNVLHVILDWDGTLTKNDTLNSLVEIAKNAKPDTFIPTTWNLICRAYLTDYEKALQEHATLPSNVFEERKLLKKIEAVEQASINRLNDSGIFKDITAEQLAVGAQRAFESRTVELREGANEFFRYIKERMDRQKDDIDIVSILSVNWSQRFIAGCLQAASSALEPQTPTRESMLEDEIDRRYGLTRNSELQNILTNKAPKYMAESSAPDFVRIYANELQGIEDGLPSTGFIASEGDHKIICSHDKVTYLHRLQKMSPCTMKPIPIVYVGDSWTDFECLLAADLGICIRDDPMTSSQRRLEDSLQRLGIACPYLKEYKEIDEWGIVWAHDFFEIKEWVEIIESKAVAMASSTEK</sequence>
<reference evidence="1" key="1">
    <citation type="journal article" date="2020" name="Stud. Mycol.">
        <title>101 Dothideomycetes genomes: a test case for predicting lifestyles and emergence of pathogens.</title>
        <authorList>
            <person name="Haridas S."/>
            <person name="Albert R."/>
            <person name="Binder M."/>
            <person name="Bloem J."/>
            <person name="Labutti K."/>
            <person name="Salamov A."/>
            <person name="Andreopoulos B."/>
            <person name="Baker S."/>
            <person name="Barry K."/>
            <person name="Bills G."/>
            <person name="Bluhm B."/>
            <person name="Cannon C."/>
            <person name="Castanera R."/>
            <person name="Culley D."/>
            <person name="Daum C."/>
            <person name="Ezra D."/>
            <person name="Gonzalez J."/>
            <person name="Henrissat B."/>
            <person name="Kuo A."/>
            <person name="Liang C."/>
            <person name="Lipzen A."/>
            <person name="Lutzoni F."/>
            <person name="Magnuson J."/>
            <person name="Mondo S."/>
            <person name="Nolan M."/>
            <person name="Ohm R."/>
            <person name="Pangilinan J."/>
            <person name="Park H.-J."/>
            <person name="Ramirez L."/>
            <person name="Alfaro M."/>
            <person name="Sun H."/>
            <person name="Tritt A."/>
            <person name="Yoshinaga Y."/>
            <person name="Zwiers L.-H."/>
            <person name="Turgeon B."/>
            <person name="Goodwin S."/>
            <person name="Spatafora J."/>
            <person name="Crous P."/>
            <person name="Grigoriev I."/>
        </authorList>
    </citation>
    <scope>NUCLEOTIDE SEQUENCE</scope>
    <source>
        <strain evidence="1">ATCC 200398</strain>
    </source>
</reference>
<protein>
    <submittedName>
        <fullName evidence="1">Uncharacterized protein</fullName>
    </submittedName>
</protein>
<keyword evidence="2" id="KW-1185">Reference proteome</keyword>
<accession>A0ACB6R871</accession>
<comment type="caution">
    <text evidence="1">The sequence shown here is derived from an EMBL/GenBank/DDBJ whole genome shotgun (WGS) entry which is preliminary data.</text>
</comment>
<evidence type="ECO:0000313" key="2">
    <source>
        <dbReference type="Proteomes" id="UP000799755"/>
    </source>
</evidence>
<gene>
    <name evidence="1" type="ORF">BDR25DRAFT_301327</name>
</gene>
<name>A0ACB6R871_9PLEO</name>
<dbReference type="Proteomes" id="UP000799755">
    <property type="component" value="Unassembled WGS sequence"/>
</dbReference>
<proteinExistence type="predicted"/>
<dbReference type="EMBL" id="MU003497">
    <property type="protein sequence ID" value="KAF2474651.1"/>
    <property type="molecule type" value="Genomic_DNA"/>
</dbReference>
<organism evidence="1 2">
    <name type="scientific">Lindgomyces ingoldianus</name>
    <dbReference type="NCBI Taxonomy" id="673940"/>
    <lineage>
        <taxon>Eukaryota</taxon>
        <taxon>Fungi</taxon>
        <taxon>Dikarya</taxon>
        <taxon>Ascomycota</taxon>
        <taxon>Pezizomycotina</taxon>
        <taxon>Dothideomycetes</taxon>
        <taxon>Pleosporomycetidae</taxon>
        <taxon>Pleosporales</taxon>
        <taxon>Lindgomycetaceae</taxon>
        <taxon>Lindgomyces</taxon>
    </lineage>
</organism>